<dbReference type="RefSeq" id="WP_088355072.1">
    <property type="nucleotide sequence ID" value="NZ_CP061813.1"/>
</dbReference>
<reference evidence="1 2" key="1">
    <citation type="journal article" date="2016" name="Int. J. Syst. Evol. Microbiol.">
        <title>Polaribacter haliotis sp. nov., isolated from the gut of abalone Haliotis discus hannai.</title>
        <authorList>
            <person name="Kim Y.O."/>
            <person name="Park I.S."/>
            <person name="Park S."/>
            <person name="Nam B.H."/>
            <person name="Park J.M."/>
            <person name="Kim D.G."/>
            <person name="Yoon J.H."/>
        </authorList>
    </citation>
    <scope>NUCLEOTIDE SEQUENCE [LARGE SCALE GENOMIC DNA]</scope>
    <source>
        <strain evidence="1 2">KCTC 52418</strain>
    </source>
</reference>
<dbReference type="KEGG" id="phal:H9I45_00800"/>
<dbReference type="OrthoDB" id="1443922at2"/>
<name>A0A7L8AG68_9FLAO</name>
<dbReference type="EMBL" id="CP061813">
    <property type="protein sequence ID" value="QOD61008.1"/>
    <property type="molecule type" value="Genomic_DNA"/>
</dbReference>
<organism evidence="1 2">
    <name type="scientific">Polaribacter haliotis</name>
    <dbReference type="NCBI Taxonomy" id="1888915"/>
    <lineage>
        <taxon>Bacteria</taxon>
        <taxon>Pseudomonadati</taxon>
        <taxon>Bacteroidota</taxon>
        <taxon>Flavobacteriia</taxon>
        <taxon>Flavobacteriales</taxon>
        <taxon>Flavobacteriaceae</taxon>
    </lineage>
</organism>
<evidence type="ECO:0008006" key="3">
    <source>
        <dbReference type="Google" id="ProtNLM"/>
    </source>
</evidence>
<sequence length="185" mass="22244">MKKLIKFADDFKNLWEEFDKTIFSDFEIEKIINELKLKSERNEDYTTIENDFGVYVFFIKPHENFTNDSLLAAWREPSYSNYPKVAKTRFNSYKNININEVYPFYIGKSEKLGSRITEHFTHKGTTSTYSLKLKDRTLFDKNEITFAYWKLPKELENHPKTLKQFIITELEKKLRNKLMPWIGKQ</sequence>
<evidence type="ECO:0000313" key="1">
    <source>
        <dbReference type="EMBL" id="QOD61008.1"/>
    </source>
</evidence>
<proteinExistence type="predicted"/>
<accession>A0A7L8AG68</accession>
<protein>
    <recommendedName>
        <fullName evidence="3">GIY-YIG domain-containing protein</fullName>
    </recommendedName>
</protein>
<gene>
    <name evidence="1" type="ORF">H9I45_00800</name>
</gene>
<dbReference type="AlphaFoldDB" id="A0A7L8AG68"/>
<dbReference type="Proteomes" id="UP000516764">
    <property type="component" value="Chromosome"/>
</dbReference>
<keyword evidence="2" id="KW-1185">Reference proteome</keyword>
<evidence type="ECO:0000313" key="2">
    <source>
        <dbReference type="Proteomes" id="UP000516764"/>
    </source>
</evidence>